<dbReference type="RefSeq" id="WP_152099778.1">
    <property type="nucleotide sequence ID" value="NZ_AP021861.1"/>
</dbReference>
<keyword evidence="7" id="KW-1185">Reference proteome</keyword>
<dbReference type="PANTHER" id="PTHR31956">
    <property type="entry name" value="NON-SPECIFIC PHOSPHOLIPASE C4-RELATED"/>
    <property type="match status" value="1"/>
</dbReference>
<dbReference type="GO" id="GO:0016042">
    <property type="term" value="P:lipid catabolic process"/>
    <property type="evidence" value="ECO:0007669"/>
    <property type="project" value="InterPro"/>
</dbReference>
<sequence length="833" mass="93123">MDTRREFFKKAAFLSGAGMWAALHGSIEKALAIGPEPGSTYLDAEHVVILMQENRSFDHAFGTLRGVRGYNDPRALTLANGNPVWVQTNNAGASYVPFRLNIKETNATWMGSLPHSWTDQVDARNGGQCNQWLPAKASGHEEFRDMPLTMGHYNREDIPFYYALADAFTVCDQNFCSSLTGTTPNRLHLWTGTIREQPSPDSWACVQNSDVNYDREASWKTYPERLEAAGVPWKIYQNEISVSTGLHGEAEAWLANFTDNPIEWFTQYGVRFSPAHRQYLRLRAEKLRQRIARYEQAQIEAKISVKEWFKLGVDKSKLLAIEAELEQWNEENFKLLSPECQQIHERAFTTNSGDPDYHSVVEMAYDDQGTPRTMEVPKGDVLHQFRHDVDNDKLPTVSWLVAPERFSDHPGSPWYGAWYLAEVLEILTRRPEVWKKTVFVLTYDENDGYFDHVPPFVPPTPGKADAGKVSDGIDAAVEYVTREQESKRKGLDDCRDSPIGLGYRVPMVIASPWSRGGAVCSEVFDHTSVLQFLEHLLEHRTGKPVKETNISEWRRTVCGDLTSAFKPEPPTGAVELPYPDRDQFLEGIHQAQFKAPPADFHALSADEIAAMRKAPNSSDVMPRQEAGQRPAAPLPYELAVNGAVDSQTGELSIRFAAGNERFGERSAGAPFIAYSRHDDELRVRNYAVKAGDKLADSWKVGSFPKEQYDVEVHGPNGFFRRFRGEGAQSPVEVTLGEPTNSRSSKQASGAIELTLRNVGDRPAMVSIIDHAYGAPPEALQLPAGKATTIAIDLTDSDRWYDLSVFVDGDAGFERRFAGCVETGQWGLSDPALG</sequence>
<keyword evidence="4" id="KW-0175">Coiled coil</keyword>
<accession>A0A5K7XCN7</accession>
<dbReference type="InterPro" id="IPR006311">
    <property type="entry name" value="TAT_signal"/>
</dbReference>
<protein>
    <recommendedName>
        <fullName evidence="2">phospholipase C</fullName>
        <ecNumber evidence="2">3.1.4.3</ecNumber>
    </recommendedName>
</protein>
<dbReference type="Proteomes" id="UP000326837">
    <property type="component" value="Chromosome"/>
</dbReference>
<dbReference type="InterPro" id="IPR007312">
    <property type="entry name" value="Phosphoesterase"/>
</dbReference>
<dbReference type="PROSITE" id="PS51318">
    <property type="entry name" value="TAT"/>
    <property type="match status" value="1"/>
</dbReference>
<dbReference type="KEGG" id="lpav:PLANPX_3757"/>
<dbReference type="NCBIfam" id="TIGR03396">
    <property type="entry name" value="PC_PLC"/>
    <property type="match status" value="1"/>
</dbReference>
<dbReference type="InterPro" id="IPR008475">
    <property type="entry name" value="PLipase_C_C"/>
</dbReference>
<dbReference type="InterPro" id="IPR017850">
    <property type="entry name" value="Alkaline_phosphatase_core_sf"/>
</dbReference>
<proteinExistence type="inferred from homology"/>
<evidence type="ECO:0000313" key="6">
    <source>
        <dbReference type="EMBL" id="BBO34145.1"/>
    </source>
</evidence>
<feature type="domain" description="Bacterial phospholipase C C-terminal" evidence="5">
    <location>
        <begin position="630"/>
        <end position="724"/>
    </location>
</feature>
<name>A0A5K7XCN7_9BACT</name>
<gene>
    <name evidence="6" type="ORF">PLANPX_3757</name>
</gene>
<evidence type="ECO:0000313" key="7">
    <source>
        <dbReference type="Proteomes" id="UP000326837"/>
    </source>
</evidence>
<evidence type="ECO:0000256" key="3">
    <source>
        <dbReference type="ARBA" id="ARBA00022801"/>
    </source>
</evidence>
<organism evidence="6 7">
    <name type="scientific">Lacipirellula parvula</name>
    <dbReference type="NCBI Taxonomy" id="2650471"/>
    <lineage>
        <taxon>Bacteria</taxon>
        <taxon>Pseudomonadati</taxon>
        <taxon>Planctomycetota</taxon>
        <taxon>Planctomycetia</taxon>
        <taxon>Pirellulales</taxon>
        <taxon>Lacipirellulaceae</taxon>
        <taxon>Lacipirellula</taxon>
    </lineage>
</organism>
<dbReference type="EC" id="3.1.4.3" evidence="2"/>
<dbReference type="GO" id="GO:0034480">
    <property type="term" value="F:phosphatidylcholine phospholipase C activity"/>
    <property type="evidence" value="ECO:0007669"/>
    <property type="project" value="UniProtKB-EC"/>
</dbReference>
<feature type="coiled-coil region" evidence="4">
    <location>
        <begin position="277"/>
        <end position="304"/>
    </location>
</feature>
<dbReference type="AlphaFoldDB" id="A0A5K7XCN7"/>
<evidence type="ECO:0000259" key="5">
    <source>
        <dbReference type="Pfam" id="PF05506"/>
    </source>
</evidence>
<dbReference type="Pfam" id="PF05506">
    <property type="entry name" value="PLipase_C_C"/>
    <property type="match status" value="2"/>
</dbReference>
<dbReference type="Pfam" id="PF04185">
    <property type="entry name" value="Phosphoesterase"/>
    <property type="match status" value="2"/>
</dbReference>
<feature type="domain" description="Bacterial phospholipase C C-terminal" evidence="5">
    <location>
        <begin position="747"/>
        <end position="818"/>
    </location>
</feature>
<evidence type="ECO:0000256" key="1">
    <source>
        <dbReference type="ARBA" id="ARBA00009717"/>
    </source>
</evidence>
<dbReference type="PANTHER" id="PTHR31956:SF1">
    <property type="entry name" value="NON-SPECIFIC PHOSPHOLIPASE C1"/>
    <property type="match status" value="1"/>
</dbReference>
<dbReference type="EMBL" id="AP021861">
    <property type="protein sequence ID" value="BBO34145.1"/>
    <property type="molecule type" value="Genomic_DNA"/>
</dbReference>
<dbReference type="Gene3D" id="3.40.720.10">
    <property type="entry name" value="Alkaline Phosphatase, subunit A"/>
    <property type="match status" value="2"/>
</dbReference>
<comment type="similarity">
    <text evidence="1">Belongs to the bacterial phospholipase C family.</text>
</comment>
<evidence type="ECO:0000256" key="4">
    <source>
        <dbReference type="SAM" id="Coils"/>
    </source>
</evidence>
<evidence type="ECO:0000256" key="2">
    <source>
        <dbReference type="ARBA" id="ARBA00012018"/>
    </source>
</evidence>
<dbReference type="InterPro" id="IPR017767">
    <property type="entry name" value="PC-PLC"/>
</dbReference>
<reference evidence="7" key="1">
    <citation type="submission" date="2019-10" db="EMBL/GenBank/DDBJ databases">
        <title>Lacipirellula parvula gen. nov., sp. nov., representing a lineage of planctomycetes widespread in freshwater anoxic habitats, and description of the family Lacipirellulaceae.</title>
        <authorList>
            <person name="Dedysh S.N."/>
            <person name="Kulichevskaya I.S."/>
            <person name="Beletsky A.V."/>
            <person name="Rakitin A.L."/>
            <person name="Mardanov A.V."/>
            <person name="Ivanova A.A."/>
            <person name="Saltykova V.X."/>
            <person name="Rijpstra W.I.C."/>
            <person name="Sinninghe Damste J.S."/>
            <person name="Ravin N.V."/>
        </authorList>
    </citation>
    <scope>NUCLEOTIDE SEQUENCE [LARGE SCALE GENOMIC DNA]</scope>
    <source>
        <strain evidence="7">PX69</strain>
    </source>
</reference>
<keyword evidence="3 6" id="KW-0378">Hydrolase</keyword>